<accession>A0A327W8T4</accession>
<dbReference type="RefSeq" id="WP_146616139.1">
    <property type="nucleotide sequence ID" value="NZ_QLMA01000002.1"/>
</dbReference>
<reference evidence="3 4" key="1">
    <citation type="submission" date="2018-06" db="EMBL/GenBank/DDBJ databases">
        <title>Genomic Encyclopedia of Archaeal and Bacterial Type Strains, Phase II (KMG-II): from individual species to whole genera.</title>
        <authorList>
            <person name="Goeker M."/>
        </authorList>
    </citation>
    <scope>NUCLEOTIDE SEQUENCE [LARGE SCALE GENOMIC DNA]</scope>
    <source>
        <strain evidence="3 4">DSM 29821</strain>
    </source>
</reference>
<evidence type="ECO:0000313" key="4">
    <source>
        <dbReference type="Proteomes" id="UP000249819"/>
    </source>
</evidence>
<evidence type="ECO:0000313" key="3">
    <source>
        <dbReference type="EMBL" id="RAJ85652.1"/>
    </source>
</evidence>
<dbReference type="EMBL" id="QLMA01000002">
    <property type="protein sequence ID" value="RAJ85652.1"/>
    <property type="molecule type" value="Genomic_DNA"/>
</dbReference>
<feature type="region of interest" description="Disordered" evidence="1">
    <location>
        <begin position="235"/>
        <end position="267"/>
    </location>
</feature>
<keyword evidence="4" id="KW-1185">Reference proteome</keyword>
<proteinExistence type="predicted"/>
<feature type="compositionally biased region" description="Polar residues" evidence="1">
    <location>
        <begin position="243"/>
        <end position="260"/>
    </location>
</feature>
<feature type="transmembrane region" description="Helical" evidence="2">
    <location>
        <begin position="140"/>
        <end position="163"/>
    </location>
</feature>
<keyword evidence="2" id="KW-0472">Membrane</keyword>
<evidence type="ECO:0000256" key="2">
    <source>
        <dbReference type="SAM" id="Phobius"/>
    </source>
</evidence>
<keyword evidence="2" id="KW-1133">Transmembrane helix</keyword>
<organism evidence="3 4">
    <name type="scientific">Chitinophaga dinghuensis</name>
    <dbReference type="NCBI Taxonomy" id="1539050"/>
    <lineage>
        <taxon>Bacteria</taxon>
        <taxon>Pseudomonadati</taxon>
        <taxon>Bacteroidota</taxon>
        <taxon>Chitinophagia</taxon>
        <taxon>Chitinophagales</taxon>
        <taxon>Chitinophagaceae</taxon>
        <taxon>Chitinophaga</taxon>
    </lineage>
</organism>
<sequence length="358" mass="38642">MAIDINISNYEGFLLSYIDGELREEEMSALEAFLDQHPAIRQELDLLESTRLLPEEDVVFDNKQALYKTGAVPTNMEALMLSYVDGELNSDEQKELSTFLEKRPAAQKELNLLLASKLDNSEQIVFPDKSSLYKHSRKPVYRIAAVWWGAAAAVVAGFMVWMMPMENGRQAHSHPVLADAVKRSAQVGTVPATSSVPAGVPETVQSANTRNVVAETVQPRNVKPANINHGTVAAQEKTHPESAATTAVTQSARTESSGNPQLPPPRNTTQEIMERQVAPVAAPSVALNNSHSVGIAEKETVIAAGIPTSTPAPVADVSHNTGAPGIKGELIMSVSGSDSKILDKVTNVAKFFSRKRNN</sequence>
<comment type="caution">
    <text evidence="3">The sequence shown here is derived from an EMBL/GenBank/DDBJ whole genome shotgun (WGS) entry which is preliminary data.</text>
</comment>
<protein>
    <submittedName>
        <fullName evidence="3">Uncharacterized protein</fullName>
    </submittedName>
</protein>
<dbReference type="AlphaFoldDB" id="A0A327W8T4"/>
<keyword evidence="2" id="KW-0812">Transmembrane</keyword>
<name>A0A327W8T4_9BACT</name>
<evidence type="ECO:0000256" key="1">
    <source>
        <dbReference type="SAM" id="MobiDB-lite"/>
    </source>
</evidence>
<gene>
    <name evidence="3" type="ORF">CLV59_102357</name>
</gene>
<dbReference type="OrthoDB" id="661324at2"/>
<dbReference type="Proteomes" id="UP000249819">
    <property type="component" value="Unassembled WGS sequence"/>
</dbReference>